<evidence type="ECO:0000313" key="1">
    <source>
        <dbReference type="EMBL" id="MBS2547750.1"/>
    </source>
</evidence>
<keyword evidence="2" id="KW-1185">Reference proteome</keyword>
<reference evidence="1 2" key="1">
    <citation type="submission" date="2020-02" db="EMBL/GenBank/DDBJ databases">
        <title>Acidophilic actinobacteria isolated from forest soil.</title>
        <authorList>
            <person name="Golinska P."/>
        </authorList>
    </citation>
    <scope>NUCLEOTIDE SEQUENCE [LARGE SCALE GENOMIC DNA]</scope>
    <source>
        <strain evidence="1 2">NL8</strain>
    </source>
</reference>
<evidence type="ECO:0000313" key="2">
    <source>
        <dbReference type="Proteomes" id="UP000730482"/>
    </source>
</evidence>
<gene>
    <name evidence="1" type="ORF">KGQ19_12820</name>
</gene>
<proteinExistence type="predicted"/>
<accession>A0ABS5KP04</accession>
<dbReference type="EMBL" id="JAAFYZ010000034">
    <property type="protein sequence ID" value="MBS2547750.1"/>
    <property type="molecule type" value="Genomic_DNA"/>
</dbReference>
<dbReference type="SUPFAM" id="SSF53756">
    <property type="entry name" value="UDP-Glycosyltransferase/glycogen phosphorylase"/>
    <property type="match status" value="1"/>
</dbReference>
<dbReference type="Proteomes" id="UP000730482">
    <property type="component" value="Unassembled WGS sequence"/>
</dbReference>
<comment type="caution">
    <text evidence="1">The sequence shown here is derived from an EMBL/GenBank/DDBJ whole genome shotgun (WGS) entry which is preliminary data.</text>
</comment>
<sequence length="356" mass="38416">MKRPAWTVITDYPRWPSPYFQQFDAALSPYLDLRFSPELPTPDSPEPGVVNLHRLARLYHGPDRRPDSERAHRLLASLDALQADGWRLVWTVHNLYPIYTDGMSDIDRQVAEHLLSRADTVITHTAADAAYLAARRARGAVVTAGTAGLDAIPDQFPSPQIRLLADFLASALTGLLALGNLADYKGLPQVAGTFLDQTRSAHLVIAGRPSDPATARELGELAARSDGRILLHAEPVPPGTARYLCSRAAALVAPYRTDGAFSFFRRVLHPSSVAMAVGFGTPVLAPDLPSIRELTEGHPRTLYEDAGELADSLAQLDRSPSPQPAATARGDRWPGIAAAYTTVASGLASRTGRSLP</sequence>
<protein>
    <submittedName>
        <fullName evidence="1">Glycosyltransferase family 4 protein</fullName>
    </submittedName>
</protein>
<organism evidence="1 2">
    <name type="scientific">Catenulispora pinistramenti</name>
    <dbReference type="NCBI Taxonomy" id="2705254"/>
    <lineage>
        <taxon>Bacteria</taxon>
        <taxon>Bacillati</taxon>
        <taxon>Actinomycetota</taxon>
        <taxon>Actinomycetes</taxon>
        <taxon>Catenulisporales</taxon>
        <taxon>Catenulisporaceae</taxon>
        <taxon>Catenulispora</taxon>
    </lineage>
</organism>
<name>A0ABS5KP04_9ACTN</name>
<dbReference type="RefSeq" id="WP_212009331.1">
    <property type="nucleotide sequence ID" value="NZ_JAAFYZ010000034.1"/>
</dbReference>
<dbReference type="Gene3D" id="3.40.50.2000">
    <property type="entry name" value="Glycogen Phosphorylase B"/>
    <property type="match status" value="1"/>
</dbReference>